<dbReference type="InterPro" id="IPR010290">
    <property type="entry name" value="TM_effector"/>
</dbReference>
<feature type="transmembrane region" description="Helical" evidence="7">
    <location>
        <begin position="137"/>
        <end position="159"/>
    </location>
</feature>
<evidence type="ECO:0000256" key="1">
    <source>
        <dbReference type="ARBA" id="ARBA00004651"/>
    </source>
</evidence>
<evidence type="ECO:0000313" key="9">
    <source>
        <dbReference type="Proteomes" id="UP000622552"/>
    </source>
</evidence>
<feature type="transmembrane region" description="Helical" evidence="7">
    <location>
        <begin position="38"/>
        <end position="60"/>
    </location>
</feature>
<sequence>MNSSYWRLWTATVVSRLGDSVRQPALGLLAAALTRDPVAFAVVAIAGQLPWLLVGLFAGALADRWDRRRTMAAVDGLRMLLVLAFAGLVLADRVTIAALAGFAFLLTALGTLFDAAATAVLPAIVPAARLPTANGRMAVGITVIGGFVGTPLGAVLYAVAAALPFAVDAVTFAVAALLALTLPSARPPAADRPGLFAEARLGLRWLAAHPTLRALTGLTAGANLVVGALLAVLVLLALEHLHVPARGFGLFFAVASLGAALGGLLAGRVGRLLGTLPALAVVLVAQTAALVALAVLRAPAPGAVALGLFTAGGALWNVLVMSYSQGEVPSGLLGRVGTAQRMAGVASAPVGAALGGALAAWLGLTGLLLCCAAAMALVAVATVVLAGRSRRAEFRPRPVLPAGTTGR</sequence>
<dbReference type="Pfam" id="PF05977">
    <property type="entry name" value="MFS_3"/>
    <property type="match status" value="1"/>
</dbReference>
<proteinExistence type="predicted"/>
<evidence type="ECO:0000256" key="2">
    <source>
        <dbReference type="ARBA" id="ARBA00022448"/>
    </source>
</evidence>
<dbReference type="CDD" id="cd06173">
    <property type="entry name" value="MFS_MefA_like"/>
    <property type="match status" value="1"/>
</dbReference>
<keyword evidence="9" id="KW-1185">Reference proteome</keyword>
<evidence type="ECO:0000256" key="3">
    <source>
        <dbReference type="ARBA" id="ARBA00022475"/>
    </source>
</evidence>
<evidence type="ECO:0000256" key="6">
    <source>
        <dbReference type="ARBA" id="ARBA00023136"/>
    </source>
</evidence>
<dbReference type="GO" id="GO:0005886">
    <property type="term" value="C:plasma membrane"/>
    <property type="evidence" value="ECO:0007669"/>
    <property type="project" value="UniProtKB-SubCell"/>
</dbReference>
<feature type="transmembrane region" description="Helical" evidence="7">
    <location>
        <begin position="302"/>
        <end position="321"/>
    </location>
</feature>
<feature type="transmembrane region" description="Helical" evidence="7">
    <location>
        <begin position="278"/>
        <end position="296"/>
    </location>
</feature>
<keyword evidence="6 7" id="KW-0472">Membrane</keyword>
<comment type="caution">
    <text evidence="8">The sequence shown here is derived from an EMBL/GenBank/DDBJ whole genome shotgun (WGS) entry which is preliminary data.</text>
</comment>
<organism evidence="8 9">
    <name type="scientific">Longispora fulva</name>
    <dbReference type="NCBI Taxonomy" id="619741"/>
    <lineage>
        <taxon>Bacteria</taxon>
        <taxon>Bacillati</taxon>
        <taxon>Actinomycetota</taxon>
        <taxon>Actinomycetes</taxon>
        <taxon>Micromonosporales</taxon>
        <taxon>Micromonosporaceae</taxon>
        <taxon>Longispora</taxon>
    </lineage>
</organism>
<keyword evidence="3" id="KW-1003">Cell membrane</keyword>
<gene>
    <name evidence="8" type="ORF">IW245_001524</name>
</gene>
<evidence type="ECO:0000256" key="5">
    <source>
        <dbReference type="ARBA" id="ARBA00022989"/>
    </source>
</evidence>
<dbReference type="PANTHER" id="PTHR23513:SF11">
    <property type="entry name" value="STAPHYLOFERRIN A TRANSPORTER"/>
    <property type="match status" value="1"/>
</dbReference>
<evidence type="ECO:0000256" key="4">
    <source>
        <dbReference type="ARBA" id="ARBA00022692"/>
    </source>
</evidence>
<dbReference type="RefSeq" id="WP_197002448.1">
    <property type="nucleotide sequence ID" value="NZ_BONS01000003.1"/>
</dbReference>
<feature type="transmembrane region" description="Helical" evidence="7">
    <location>
        <begin position="248"/>
        <end position="266"/>
    </location>
</feature>
<keyword evidence="4 7" id="KW-0812">Transmembrane</keyword>
<dbReference type="Gene3D" id="1.20.1250.20">
    <property type="entry name" value="MFS general substrate transporter like domains"/>
    <property type="match status" value="1"/>
</dbReference>
<evidence type="ECO:0000313" key="8">
    <source>
        <dbReference type="EMBL" id="MBG6135330.1"/>
    </source>
</evidence>
<feature type="transmembrane region" description="Helical" evidence="7">
    <location>
        <begin position="96"/>
        <end position="125"/>
    </location>
</feature>
<dbReference type="EMBL" id="JADOUF010000001">
    <property type="protein sequence ID" value="MBG6135330.1"/>
    <property type="molecule type" value="Genomic_DNA"/>
</dbReference>
<protein>
    <submittedName>
        <fullName evidence="8">MFS family permease</fullName>
    </submittedName>
</protein>
<keyword evidence="5 7" id="KW-1133">Transmembrane helix</keyword>
<dbReference type="SUPFAM" id="SSF103473">
    <property type="entry name" value="MFS general substrate transporter"/>
    <property type="match status" value="1"/>
</dbReference>
<feature type="transmembrane region" description="Helical" evidence="7">
    <location>
        <begin position="214"/>
        <end position="236"/>
    </location>
</feature>
<comment type="subcellular location">
    <subcellularLocation>
        <location evidence="1">Cell membrane</location>
        <topology evidence="1">Multi-pass membrane protein</topology>
    </subcellularLocation>
</comment>
<name>A0A8J7KET0_9ACTN</name>
<accession>A0A8J7KET0</accession>
<keyword evidence="2" id="KW-0813">Transport</keyword>
<evidence type="ECO:0000256" key="7">
    <source>
        <dbReference type="SAM" id="Phobius"/>
    </source>
</evidence>
<dbReference type="InterPro" id="IPR036259">
    <property type="entry name" value="MFS_trans_sf"/>
</dbReference>
<dbReference type="PANTHER" id="PTHR23513">
    <property type="entry name" value="INTEGRAL MEMBRANE EFFLUX PROTEIN-RELATED"/>
    <property type="match status" value="1"/>
</dbReference>
<reference evidence="8" key="1">
    <citation type="submission" date="2020-11" db="EMBL/GenBank/DDBJ databases">
        <title>Sequencing the genomes of 1000 actinobacteria strains.</title>
        <authorList>
            <person name="Klenk H.-P."/>
        </authorList>
    </citation>
    <scope>NUCLEOTIDE SEQUENCE</scope>
    <source>
        <strain evidence="8">DSM 45356</strain>
    </source>
</reference>
<dbReference type="AlphaFoldDB" id="A0A8J7KET0"/>
<dbReference type="Proteomes" id="UP000622552">
    <property type="component" value="Unassembled WGS sequence"/>
</dbReference>
<feature type="transmembrane region" description="Helical" evidence="7">
    <location>
        <begin position="366"/>
        <end position="387"/>
    </location>
</feature>